<dbReference type="SUPFAM" id="SSF53474">
    <property type="entry name" value="alpha/beta-Hydrolases"/>
    <property type="match status" value="1"/>
</dbReference>
<dbReference type="PANTHER" id="PTHR43248">
    <property type="entry name" value="2-SUCCINYL-6-HYDROXY-2,4-CYCLOHEXADIENE-1-CARBOXYLATE SYNTHASE"/>
    <property type="match status" value="1"/>
</dbReference>
<name>A0AAN6VHJ5_9PEZI</name>
<dbReference type="InterPro" id="IPR051601">
    <property type="entry name" value="Serine_prot/Carboxylest_S33"/>
</dbReference>
<accession>A0AAN6VHJ5</accession>
<dbReference type="InterPro" id="IPR029058">
    <property type="entry name" value="AB_hydrolase_fold"/>
</dbReference>
<keyword evidence="4" id="KW-1185">Reference proteome</keyword>
<reference evidence="3" key="1">
    <citation type="journal article" date="2023" name="Mol. Phylogenet. Evol.">
        <title>Genome-scale phylogeny and comparative genomics of the fungal order Sordariales.</title>
        <authorList>
            <person name="Hensen N."/>
            <person name="Bonometti L."/>
            <person name="Westerberg I."/>
            <person name="Brannstrom I.O."/>
            <person name="Guillou S."/>
            <person name="Cros-Aarteil S."/>
            <person name="Calhoun S."/>
            <person name="Haridas S."/>
            <person name="Kuo A."/>
            <person name="Mondo S."/>
            <person name="Pangilinan J."/>
            <person name="Riley R."/>
            <person name="LaButti K."/>
            <person name="Andreopoulos B."/>
            <person name="Lipzen A."/>
            <person name="Chen C."/>
            <person name="Yan M."/>
            <person name="Daum C."/>
            <person name="Ng V."/>
            <person name="Clum A."/>
            <person name="Steindorff A."/>
            <person name="Ohm R.A."/>
            <person name="Martin F."/>
            <person name="Silar P."/>
            <person name="Natvig D.O."/>
            <person name="Lalanne C."/>
            <person name="Gautier V."/>
            <person name="Ament-Velasquez S.L."/>
            <person name="Kruys A."/>
            <person name="Hutchinson M.I."/>
            <person name="Powell A.J."/>
            <person name="Barry K."/>
            <person name="Miller A.N."/>
            <person name="Grigoriev I.V."/>
            <person name="Debuchy R."/>
            <person name="Gladieux P."/>
            <person name="Hiltunen Thoren M."/>
            <person name="Johannesson H."/>
        </authorList>
    </citation>
    <scope>NUCLEOTIDE SEQUENCE</scope>
    <source>
        <strain evidence="3">CBS 538.74</strain>
    </source>
</reference>
<evidence type="ECO:0000256" key="1">
    <source>
        <dbReference type="ARBA" id="ARBA00010088"/>
    </source>
</evidence>
<dbReference type="GO" id="GO:0016787">
    <property type="term" value="F:hydrolase activity"/>
    <property type="evidence" value="ECO:0007669"/>
    <property type="project" value="UniProtKB-KW"/>
</dbReference>
<evidence type="ECO:0000313" key="3">
    <source>
        <dbReference type="EMBL" id="KAK4151608.1"/>
    </source>
</evidence>
<evidence type="ECO:0008006" key="5">
    <source>
        <dbReference type="Google" id="ProtNLM"/>
    </source>
</evidence>
<dbReference type="AlphaFoldDB" id="A0AAN6VHJ5"/>
<dbReference type="Gene3D" id="3.40.50.1820">
    <property type="entry name" value="alpha/beta hydrolase"/>
    <property type="match status" value="1"/>
</dbReference>
<evidence type="ECO:0000256" key="2">
    <source>
        <dbReference type="ARBA" id="ARBA00022801"/>
    </source>
</evidence>
<organism evidence="3 4">
    <name type="scientific">Chaetomidium leptoderma</name>
    <dbReference type="NCBI Taxonomy" id="669021"/>
    <lineage>
        <taxon>Eukaryota</taxon>
        <taxon>Fungi</taxon>
        <taxon>Dikarya</taxon>
        <taxon>Ascomycota</taxon>
        <taxon>Pezizomycotina</taxon>
        <taxon>Sordariomycetes</taxon>
        <taxon>Sordariomycetidae</taxon>
        <taxon>Sordariales</taxon>
        <taxon>Chaetomiaceae</taxon>
        <taxon>Chaetomidium</taxon>
    </lineage>
</organism>
<comment type="similarity">
    <text evidence="1">Belongs to the peptidase S33 family.</text>
</comment>
<proteinExistence type="inferred from homology"/>
<reference evidence="3" key="2">
    <citation type="submission" date="2023-05" db="EMBL/GenBank/DDBJ databases">
        <authorList>
            <consortium name="Lawrence Berkeley National Laboratory"/>
            <person name="Steindorff A."/>
            <person name="Hensen N."/>
            <person name="Bonometti L."/>
            <person name="Westerberg I."/>
            <person name="Brannstrom I.O."/>
            <person name="Guillou S."/>
            <person name="Cros-Aarteil S."/>
            <person name="Calhoun S."/>
            <person name="Haridas S."/>
            <person name="Kuo A."/>
            <person name="Mondo S."/>
            <person name="Pangilinan J."/>
            <person name="Riley R."/>
            <person name="Labutti K."/>
            <person name="Andreopoulos B."/>
            <person name="Lipzen A."/>
            <person name="Chen C."/>
            <person name="Yanf M."/>
            <person name="Daum C."/>
            <person name="Ng V."/>
            <person name="Clum A."/>
            <person name="Ohm R."/>
            <person name="Martin F."/>
            <person name="Silar P."/>
            <person name="Natvig D."/>
            <person name="Lalanne C."/>
            <person name="Gautier V."/>
            <person name="Ament-Velasquez S.L."/>
            <person name="Kruys A."/>
            <person name="Hutchinson M.I."/>
            <person name="Powell A.J."/>
            <person name="Barry K."/>
            <person name="Miller A.N."/>
            <person name="Grigoriev I.V."/>
            <person name="Debuchy R."/>
            <person name="Gladieux P."/>
            <person name="Thoren M.H."/>
            <person name="Johannesson H."/>
        </authorList>
    </citation>
    <scope>NUCLEOTIDE SEQUENCE</scope>
    <source>
        <strain evidence="3">CBS 538.74</strain>
    </source>
</reference>
<protein>
    <recommendedName>
        <fullName evidence="5">AB hydrolase-1 domain-containing protein</fullName>
    </recommendedName>
</protein>
<gene>
    <name evidence="3" type="ORF">C8A00DRAFT_17001</name>
</gene>
<dbReference type="PANTHER" id="PTHR43248:SF2">
    <property type="entry name" value="PROLYL AMINOPEPTIDASE"/>
    <property type="match status" value="1"/>
</dbReference>
<comment type="caution">
    <text evidence="3">The sequence shown here is derived from an EMBL/GenBank/DDBJ whole genome shotgun (WGS) entry which is preliminary data.</text>
</comment>
<keyword evidence="2" id="KW-0378">Hydrolase</keyword>
<dbReference type="EMBL" id="MU857008">
    <property type="protein sequence ID" value="KAK4151608.1"/>
    <property type="molecule type" value="Genomic_DNA"/>
</dbReference>
<evidence type="ECO:0000313" key="4">
    <source>
        <dbReference type="Proteomes" id="UP001302745"/>
    </source>
</evidence>
<dbReference type="Proteomes" id="UP001302745">
    <property type="component" value="Unassembled WGS sequence"/>
</dbReference>
<sequence>MDIRWANIKAAEHVGNPTFVDNKGFHAMHLKFKVPLIHPNARETKNTDFLTLQADLVYERRDNSFPPPSSDSLKTTLQGIVSRRTLLVYLCGGPGAANPAFENDEFNTWFIDREQPILYLNYRGTDEQTCPKEGSSAKDLVYFRQDAIVADLEAIRLCLDKNLNKNPDKKLQYRLFGQSFGGWIALTALSFTPGGLKDVMITAGMAPVKSSPDEVYEALYKPVIKANEVYYGEYPQDKERVKTIVEWLAKQNDDKGVQLPDKQRLTARGFLTMGRWFGREKDGRKEVHKFVKMIAEDIDGSHGIKQESIKQFATADGAGFKLDKRPLYAVLHELIYCHGPGVVSNWAAQRVGRQQAGDHFAWLNDDFDFNNVRNAGLLYFSGEMIYEFMLDDAGPNMQPLIQAAKDLAQKNDWPALYDKEQLHKNKVPVKVMSFQGDMYVDTELAEITAGMIGSCARIKPQPGWSHRSIKKHTNEVLAEFERNE</sequence>